<sequence length="364" mass="43416">MEKKLIVLPEKVLMLHNNDAIVEESKWILDNKNTNFHAFPLSTRRYDFGCYCGEHECLLWTTREYRTLPYESTRVFIKSCLTHFMGYMDIQTFDDVDLKKFKLNENAHEYEITLKIDINDHPSFEVHGRTVEQIVNMPKYCKKVLRGNSDDKKFPVIGFYDKYSFICVWNQVDKEYKFLESWGGQWGQPMCISFAKDKPEFGHVAEEILGKHGKFVVDDFMSFMCRAKKLPTDKPGTYFSITSDNDHSILIEFDNFDGTKKAATPEFLMALLLKEHIKAIKNEIGEKPSKINFCFLDKFNLQDRQQIAKCLKKSCKFLQMEEYAFFHNRDVYVNIRLPCWKKRWHFRRHKYFGQYKSRFFYMKT</sequence>
<name>A0AC34G1Q3_9BILA</name>
<dbReference type="Proteomes" id="UP000887579">
    <property type="component" value="Unplaced"/>
</dbReference>
<dbReference type="WBParaSite" id="ES5_v2.g23574.t1">
    <property type="protein sequence ID" value="ES5_v2.g23574.t1"/>
    <property type="gene ID" value="ES5_v2.g23574"/>
</dbReference>
<proteinExistence type="predicted"/>
<organism evidence="1 2">
    <name type="scientific">Panagrolaimus sp. ES5</name>
    <dbReference type="NCBI Taxonomy" id="591445"/>
    <lineage>
        <taxon>Eukaryota</taxon>
        <taxon>Metazoa</taxon>
        <taxon>Ecdysozoa</taxon>
        <taxon>Nematoda</taxon>
        <taxon>Chromadorea</taxon>
        <taxon>Rhabditida</taxon>
        <taxon>Tylenchina</taxon>
        <taxon>Panagrolaimomorpha</taxon>
        <taxon>Panagrolaimoidea</taxon>
        <taxon>Panagrolaimidae</taxon>
        <taxon>Panagrolaimus</taxon>
    </lineage>
</organism>
<accession>A0AC34G1Q3</accession>
<evidence type="ECO:0000313" key="2">
    <source>
        <dbReference type="WBParaSite" id="ES5_v2.g23574.t1"/>
    </source>
</evidence>
<protein>
    <submittedName>
        <fullName evidence="2">Uncharacterized protein</fullName>
    </submittedName>
</protein>
<evidence type="ECO:0000313" key="1">
    <source>
        <dbReference type="Proteomes" id="UP000887579"/>
    </source>
</evidence>
<reference evidence="2" key="1">
    <citation type="submission" date="2022-11" db="UniProtKB">
        <authorList>
            <consortium name="WormBaseParasite"/>
        </authorList>
    </citation>
    <scope>IDENTIFICATION</scope>
</reference>